<keyword evidence="1" id="KW-0732">Signal</keyword>
<dbReference type="Proteomes" id="UP000479710">
    <property type="component" value="Unassembled WGS sequence"/>
</dbReference>
<keyword evidence="3" id="KW-1185">Reference proteome</keyword>
<reference evidence="2 3" key="1">
    <citation type="submission" date="2019-11" db="EMBL/GenBank/DDBJ databases">
        <title>Whole genome sequence of Oryza granulata.</title>
        <authorList>
            <person name="Li W."/>
        </authorList>
    </citation>
    <scope>NUCLEOTIDE SEQUENCE [LARGE SCALE GENOMIC DNA]</scope>
    <source>
        <strain evidence="3">cv. Menghai</strain>
        <tissue evidence="2">Leaf</tissue>
    </source>
</reference>
<gene>
    <name evidence="2" type="ORF">E2562_032249</name>
</gene>
<dbReference type="AlphaFoldDB" id="A0A6G1D9U8"/>
<proteinExistence type="predicted"/>
<evidence type="ECO:0000313" key="3">
    <source>
        <dbReference type="Proteomes" id="UP000479710"/>
    </source>
</evidence>
<feature type="signal peptide" evidence="1">
    <location>
        <begin position="1"/>
        <end position="17"/>
    </location>
</feature>
<protein>
    <recommendedName>
        <fullName evidence="4">Secreted protein</fullName>
    </recommendedName>
</protein>
<evidence type="ECO:0000256" key="1">
    <source>
        <dbReference type="SAM" id="SignalP"/>
    </source>
</evidence>
<sequence length="82" mass="9411">MSLQCLAVAVAQMCALAMDMEWLVRLLLGLKMSSERLTVEAAWKRLFKVWFSDGMIMGPRPPFGSANHFRECNICLLQNRYD</sequence>
<dbReference type="EMBL" id="SPHZ02000007">
    <property type="protein sequence ID" value="KAF0909201.1"/>
    <property type="molecule type" value="Genomic_DNA"/>
</dbReference>
<comment type="caution">
    <text evidence="2">The sequence shown here is derived from an EMBL/GenBank/DDBJ whole genome shotgun (WGS) entry which is preliminary data.</text>
</comment>
<organism evidence="2 3">
    <name type="scientific">Oryza meyeriana var. granulata</name>
    <dbReference type="NCBI Taxonomy" id="110450"/>
    <lineage>
        <taxon>Eukaryota</taxon>
        <taxon>Viridiplantae</taxon>
        <taxon>Streptophyta</taxon>
        <taxon>Embryophyta</taxon>
        <taxon>Tracheophyta</taxon>
        <taxon>Spermatophyta</taxon>
        <taxon>Magnoliopsida</taxon>
        <taxon>Liliopsida</taxon>
        <taxon>Poales</taxon>
        <taxon>Poaceae</taxon>
        <taxon>BOP clade</taxon>
        <taxon>Oryzoideae</taxon>
        <taxon>Oryzeae</taxon>
        <taxon>Oryzinae</taxon>
        <taxon>Oryza</taxon>
        <taxon>Oryza meyeriana</taxon>
    </lineage>
</organism>
<accession>A0A6G1D9U8</accession>
<name>A0A6G1D9U8_9ORYZ</name>
<evidence type="ECO:0008006" key="4">
    <source>
        <dbReference type="Google" id="ProtNLM"/>
    </source>
</evidence>
<feature type="chain" id="PRO_5026289184" description="Secreted protein" evidence="1">
    <location>
        <begin position="18"/>
        <end position="82"/>
    </location>
</feature>
<evidence type="ECO:0000313" key="2">
    <source>
        <dbReference type="EMBL" id="KAF0909201.1"/>
    </source>
</evidence>